<proteinExistence type="predicted"/>
<dbReference type="GeneID" id="19202240"/>
<dbReference type="InterPro" id="IPR045339">
    <property type="entry name" value="DUF6534"/>
</dbReference>
<feature type="domain" description="DUF6534" evidence="2">
    <location>
        <begin position="169"/>
        <end position="253"/>
    </location>
</feature>
<feature type="transmembrane region" description="Helical" evidence="1">
    <location>
        <begin position="203"/>
        <end position="222"/>
    </location>
</feature>
<protein>
    <recommendedName>
        <fullName evidence="2">DUF6534 domain-containing protein</fullName>
    </recommendedName>
</protein>
<dbReference type="PANTHER" id="PTHR40465">
    <property type="entry name" value="CHROMOSOME 1, WHOLE GENOME SHOTGUN SEQUENCE"/>
    <property type="match status" value="1"/>
</dbReference>
<reference evidence="4" key="1">
    <citation type="journal article" date="2012" name="Science">
        <title>The Paleozoic origin of enzymatic lignin decomposition reconstructed from 31 fungal genomes.</title>
        <authorList>
            <person name="Floudas D."/>
            <person name="Binder M."/>
            <person name="Riley R."/>
            <person name="Barry K."/>
            <person name="Blanchette R.A."/>
            <person name="Henrissat B."/>
            <person name="Martinez A.T."/>
            <person name="Otillar R."/>
            <person name="Spatafora J.W."/>
            <person name="Yadav J.S."/>
            <person name="Aerts A."/>
            <person name="Benoit I."/>
            <person name="Boyd A."/>
            <person name="Carlson A."/>
            <person name="Copeland A."/>
            <person name="Coutinho P.M."/>
            <person name="de Vries R.P."/>
            <person name="Ferreira P."/>
            <person name="Findley K."/>
            <person name="Foster B."/>
            <person name="Gaskell J."/>
            <person name="Glotzer D."/>
            <person name="Gorecki P."/>
            <person name="Heitman J."/>
            <person name="Hesse C."/>
            <person name="Hori C."/>
            <person name="Igarashi K."/>
            <person name="Jurgens J.A."/>
            <person name="Kallen N."/>
            <person name="Kersten P."/>
            <person name="Kohler A."/>
            <person name="Kuees U."/>
            <person name="Kumar T.K.A."/>
            <person name="Kuo A."/>
            <person name="LaButti K."/>
            <person name="Larrondo L.F."/>
            <person name="Lindquist E."/>
            <person name="Ling A."/>
            <person name="Lombard V."/>
            <person name="Lucas S."/>
            <person name="Lundell T."/>
            <person name="Martin R."/>
            <person name="McLaughlin D.J."/>
            <person name="Morgenstern I."/>
            <person name="Morin E."/>
            <person name="Murat C."/>
            <person name="Nagy L.G."/>
            <person name="Nolan M."/>
            <person name="Ohm R.A."/>
            <person name="Patyshakuliyeva A."/>
            <person name="Rokas A."/>
            <person name="Ruiz-Duenas F.J."/>
            <person name="Sabat G."/>
            <person name="Salamov A."/>
            <person name="Samejima M."/>
            <person name="Schmutz J."/>
            <person name="Slot J.C."/>
            <person name="St John F."/>
            <person name="Stenlid J."/>
            <person name="Sun H."/>
            <person name="Sun S."/>
            <person name="Syed K."/>
            <person name="Tsang A."/>
            <person name="Wiebenga A."/>
            <person name="Young D."/>
            <person name="Pisabarro A."/>
            <person name="Eastwood D.C."/>
            <person name="Martin F."/>
            <person name="Cullen D."/>
            <person name="Grigoriev I.V."/>
            <person name="Hibbett D.S."/>
        </authorList>
    </citation>
    <scope>NUCLEOTIDE SEQUENCE [LARGE SCALE GENOMIC DNA]</scope>
    <source>
        <strain evidence="4">RWD-64-598 SS2</strain>
    </source>
</reference>
<feature type="transmembrane region" description="Helical" evidence="1">
    <location>
        <begin position="12"/>
        <end position="38"/>
    </location>
</feature>
<sequence length="353" mass="39134">MNSSGYSDTPSILQAPLISAFIACILYGVVCTQTFAYYNRFPRDSMFIKTTVFSVCLLEGVHTGLLISVLDFYVVREGGDVDVLNLIYKGVGICYIFGVVCLHLHSQHVLHLAHMDHSRSILSLIIATLSTARVAVEITFCTKSLFNNQWNLFTTSLRPIFLASAILCAIEDLWIALSMSYFLYQGRTSTTVCQSVISRCIRYTVGTGSLTFVLTIVIIVTMYTVPNITFICLVYVQFKIYSNSLLVSLNSRNPKRRRDPMRPDALPVLPETPISTSFTIVSPPYSPHPPPSSRDPVRPGWHWQTGDMHPYSVESFGHGDDTEGGGMMPASPMPVILELGLGRGQITESSKDI</sequence>
<keyword evidence="1" id="KW-0472">Membrane</keyword>
<name>A0A5M3MC12_CONPW</name>
<evidence type="ECO:0000259" key="2">
    <source>
        <dbReference type="Pfam" id="PF20152"/>
    </source>
</evidence>
<keyword evidence="4" id="KW-1185">Reference proteome</keyword>
<evidence type="ECO:0000256" key="1">
    <source>
        <dbReference type="SAM" id="Phobius"/>
    </source>
</evidence>
<keyword evidence="1" id="KW-1133">Transmembrane helix</keyword>
<evidence type="ECO:0000313" key="3">
    <source>
        <dbReference type="EMBL" id="EIW76360.1"/>
    </source>
</evidence>
<dbReference type="EMBL" id="JH711586">
    <property type="protein sequence ID" value="EIW76360.1"/>
    <property type="molecule type" value="Genomic_DNA"/>
</dbReference>
<comment type="caution">
    <text evidence="3">The sequence shown here is derived from an EMBL/GenBank/DDBJ whole genome shotgun (WGS) entry which is preliminary data.</text>
</comment>
<dbReference type="KEGG" id="cput:CONPUDRAFT_146815"/>
<dbReference type="Proteomes" id="UP000053558">
    <property type="component" value="Unassembled WGS sequence"/>
</dbReference>
<dbReference type="PANTHER" id="PTHR40465:SF1">
    <property type="entry name" value="DUF6534 DOMAIN-CONTAINING PROTEIN"/>
    <property type="match status" value="1"/>
</dbReference>
<feature type="transmembrane region" description="Helical" evidence="1">
    <location>
        <begin position="121"/>
        <end position="140"/>
    </location>
</feature>
<dbReference type="Pfam" id="PF20152">
    <property type="entry name" value="DUF6534"/>
    <property type="match status" value="1"/>
</dbReference>
<keyword evidence="1" id="KW-0812">Transmembrane</keyword>
<dbReference type="OrthoDB" id="2535105at2759"/>
<dbReference type="RefSeq" id="XP_007773594.1">
    <property type="nucleotide sequence ID" value="XM_007775404.1"/>
</dbReference>
<feature type="transmembrane region" description="Helical" evidence="1">
    <location>
        <begin position="86"/>
        <end position="105"/>
    </location>
</feature>
<organism evidence="3 4">
    <name type="scientific">Coniophora puteana (strain RWD-64-598)</name>
    <name type="common">Brown rot fungus</name>
    <dbReference type="NCBI Taxonomy" id="741705"/>
    <lineage>
        <taxon>Eukaryota</taxon>
        <taxon>Fungi</taxon>
        <taxon>Dikarya</taxon>
        <taxon>Basidiomycota</taxon>
        <taxon>Agaricomycotina</taxon>
        <taxon>Agaricomycetes</taxon>
        <taxon>Agaricomycetidae</taxon>
        <taxon>Boletales</taxon>
        <taxon>Coniophorineae</taxon>
        <taxon>Coniophoraceae</taxon>
        <taxon>Coniophora</taxon>
    </lineage>
</organism>
<feature type="transmembrane region" description="Helical" evidence="1">
    <location>
        <begin position="50"/>
        <end position="74"/>
    </location>
</feature>
<gene>
    <name evidence="3" type="ORF">CONPUDRAFT_146815</name>
</gene>
<evidence type="ECO:0000313" key="4">
    <source>
        <dbReference type="Proteomes" id="UP000053558"/>
    </source>
</evidence>
<accession>A0A5M3MC12</accession>
<feature type="transmembrane region" description="Helical" evidence="1">
    <location>
        <begin position="160"/>
        <end position="183"/>
    </location>
</feature>
<dbReference type="AlphaFoldDB" id="A0A5M3MC12"/>